<reference evidence="2" key="1">
    <citation type="journal article" date="2020" name="Stud. Mycol.">
        <title>101 Dothideomycetes genomes: a test case for predicting lifestyles and emergence of pathogens.</title>
        <authorList>
            <person name="Haridas S."/>
            <person name="Albert R."/>
            <person name="Binder M."/>
            <person name="Bloem J."/>
            <person name="Labutti K."/>
            <person name="Salamov A."/>
            <person name="Andreopoulos B."/>
            <person name="Baker S."/>
            <person name="Barry K."/>
            <person name="Bills G."/>
            <person name="Bluhm B."/>
            <person name="Cannon C."/>
            <person name="Castanera R."/>
            <person name="Culley D."/>
            <person name="Daum C."/>
            <person name="Ezra D."/>
            <person name="Gonzalez J."/>
            <person name="Henrissat B."/>
            <person name="Kuo A."/>
            <person name="Liang C."/>
            <person name="Lipzen A."/>
            <person name="Lutzoni F."/>
            <person name="Magnuson J."/>
            <person name="Mondo S."/>
            <person name="Nolan M."/>
            <person name="Ohm R."/>
            <person name="Pangilinan J."/>
            <person name="Park H.-J."/>
            <person name="Ramirez L."/>
            <person name="Alfaro M."/>
            <person name="Sun H."/>
            <person name="Tritt A."/>
            <person name="Yoshinaga Y."/>
            <person name="Zwiers L.-H."/>
            <person name="Turgeon B."/>
            <person name="Goodwin S."/>
            <person name="Spatafora J."/>
            <person name="Crous P."/>
            <person name="Grigoriev I."/>
        </authorList>
    </citation>
    <scope>NUCLEOTIDE SEQUENCE</scope>
    <source>
        <strain evidence="2">CBS 109.77</strain>
    </source>
</reference>
<dbReference type="InterPro" id="IPR052895">
    <property type="entry name" value="HetReg/Transcr_Mod"/>
</dbReference>
<dbReference type="PANTHER" id="PTHR24148">
    <property type="entry name" value="ANKYRIN REPEAT DOMAIN-CONTAINING PROTEIN 39 HOMOLOG-RELATED"/>
    <property type="match status" value="1"/>
</dbReference>
<evidence type="ECO:0000313" key="2">
    <source>
        <dbReference type="EMBL" id="KAF2787021.1"/>
    </source>
</evidence>
<dbReference type="Pfam" id="PF06985">
    <property type="entry name" value="HET"/>
    <property type="match status" value="1"/>
</dbReference>
<protein>
    <recommendedName>
        <fullName evidence="1">Heterokaryon incompatibility domain-containing protein</fullName>
    </recommendedName>
</protein>
<proteinExistence type="predicted"/>
<sequence length="584" mass="67854">MEPPDTTDSTKSSACSHCSDTHRSYQYQDLNFELGQEIRLISLQPDTLDAPVRCKIVHANLKDAEHKLPYTAISYTWATENGNDSKTQLIYCSDGTVLHVTLNCEAALRRLRKRGLGFHVWVDSICINQENVRERNHQVNLMDLIYSKALSVHICIQDPGYDYRNHFEWLRNGTSSSAIQYSLGLMRMLSLRWFQRVWVIQEVALSNAAILNINDAQIFLSLEVLQRLRQFCNESGRKVPGPLRWTPGMREKSDILEYLNATRTCSVTEPRDKVYAVLSLVEDKFRSRIPIDYAKDHDWILTNVAVRAIEYYQNLDILSYVDSSSWIPTWTPLTFSRTPILQFHEEEKSPWCRAVAVNIEQYESLESFELYFHDRDQTRVLGEPSRVWILEPRNSSTYMKPRLLVVAHFIDSVTTEPTKLDGFLHNVLKDASLLVHNEYRWILPFFRRTDVGQRNQFSRWTSIRKCPLSEMQDEEVPDFNLPDLIQFITDARDTGGNRRIFRTRFSIGFTDALVHKGDLVFAIDGVRSPFVLQSSGRDLYSIKGDCYLQAALDLYYWNTRVRKGLWSIAGQDLRKKRTRIIEIA</sequence>
<keyword evidence="3" id="KW-1185">Reference proteome</keyword>
<feature type="domain" description="Heterokaryon incompatibility" evidence="1">
    <location>
        <begin position="70"/>
        <end position="202"/>
    </location>
</feature>
<gene>
    <name evidence="2" type="ORF">K505DRAFT_367724</name>
</gene>
<dbReference type="OrthoDB" id="2157530at2759"/>
<accession>A0A6A6WT27</accession>
<dbReference type="Proteomes" id="UP000799757">
    <property type="component" value="Unassembled WGS sequence"/>
</dbReference>
<organism evidence="2 3">
    <name type="scientific">Melanomma pulvis-pyrius CBS 109.77</name>
    <dbReference type="NCBI Taxonomy" id="1314802"/>
    <lineage>
        <taxon>Eukaryota</taxon>
        <taxon>Fungi</taxon>
        <taxon>Dikarya</taxon>
        <taxon>Ascomycota</taxon>
        <taxon>Pezizomycotina</taxon>
        <taxon>Dothideomycetes</taxon>
        <taxon>Pleosporomycetidae</taxon>
        <taxon>Pleosporales</taxon>
        <taxon>Melanommataceae</taxon>
        <taxon>Melanomma</taxon>
    </lineage>
</organism>
<name>A0A6A6WT27_9PLEO</name>
<evidence type="ECO:0000259" key="1">
    <source>
        <dbReference type="Pfam" id="PF06985"/>
    </source>
</evidence>
<dbReference type="EMBL" id="MU002372">
    <property type="protein sequence ID" value="KAF2787021.1"/>
    <property type="molecule type" value="Genomic_DNA"/>
</dbReference>
<dbReference type="InterPro" id="IPR010730">
    <property type="entry name" value="HET"/>
</dbReference>
<dbReference type="PANTHER" id="PTHR24148:SF73">
    <property type="entry name" value="HET DOMAIN PROTEIN (AFU_ORTHOLOGUE AFUA_8G01020)"/>
    <property type="match status" value="1"/>
</dbReference>
<dbReference type="AlphaFoldDB" id="A0A6A6WT27"/>
<evidence type="ECO:0000313" key="3">
    <source>
        <dbReference type="Proteomes" id="UP000799757"/>
    </source>
</evidence>